<evidence type="ECO:0000313" key="14">
    <source>
        <dbReference type="Proteomes" id="UP000295531"/>
    </source>
</evidence>
<dbReference type="GO" id="GO:0009254">
    <property type="term" value="P:peptidoglycan turnover"/>
    <property type="evidence" value="ECO:0007669"/>
    <property type="project" value="UniProtKB-UniRule"/>
</dbReference>
<evidence type="ECO:0000256" key="4">
    <source>
        <dbReference type="ARBA" id="ARBA00022840"/>
    </source>
</evidence>
<dbReference type="GO" id="GO:0071555">
    <property type="term" value="P:cell wall organization"/>
    <property type="evidence" value="ECO:0007669"/>
    <property type="project" value="UniProtKB-KW"/>
</dbReference>
<dbReference type="Proteomes" id="UP000295531">
    <property type="component" value="Unassembled WGS sequence"/>
</dbReference>
<evidence type="ECO:0000259" key="11">
    <source>
        <dbReference type="Pfam" id="PF02875"/>
    </source>
</evidence>
<comment type="cofactor">
    <cofactor evidence="9">
        <name>Mg(2+)</name>
        <dbReference type="ChEBI" id="CHEBI:18420"/>
    </cofactor>
</comment>
<keyword evidence="9" id="KW-0460">Magnesium</keyword>
<dbReference type="HAMAP" id="MF_02020">
    <property type="entry name" value="Mpl"/>
    <property type="match status" value="1"/>
</dbReference>
<dbReference type="EC" id="6.3.2.45" evidence="9"/>
<evidence type="ECO:0000256" key="9">
    <source>
        <dbReference type="HAMAP-Rule" id="MF_02020"/>
    </source>
</evidence>
<dbReference type="SUPFAM" id="SSF53244">
    <property type="entry name" value="MurD-like peptide ligases, peptide-binding domain"/>
    <property type="match status" value="1"/>
</dbReference>
<dbReference type="GO" id="GO:0008360">
    <property type="term" value="P:regulation of cell shape"/>
    <property type="evidence" value="ECO:0007669"/>
    <property type="project" value="UniProtKB-KW"/>
</dbReference>
<proteinExistence type="inferred from homology"/>
<dbReference type="InterPro" id="IPR013221">
    <property type="entry name" value="Mur_ligase_cen"/>
</dbReference>
<dbReference type="Pfam" id="PF01225">
    <property type="entry name" value="Mur_ligase"/>
    <property type="match status" value="1"/>
</dbReference>
<organism evidence="13 14">
    <name type="scientific">Idiomarina aquatica</name>
    <dbReference type="NCBI Taxonomy" id="1327752"/>
    <lineage>
        <taxon>Bacteria</taxon>
        <taxon>Pseudomonadati</taxon>
        <taxon>Pseudomonadota</taxon>
        <taxon>Gammaproteobacteria</taxon>
        <taxon>Alteromonadales</taxon>
        <taxon>Idiomarinaceae</taxon>
        <taxon>Idiomarina</taxon>
    </lineage>
</organism>
<dbReference type="InterPro" id="IPR036565">
    <property type="entry name" value="Mur-like_cat_sf"/>
</dbReference>
<evidence type="ECO:0000259" key="12">
    <source>
        <dbReference type="Pfam" id="PF08245"/>
    </source>
</evidence>
<keyword evidence="7 9" id="KW-0131">Cell cycle</keyword>
<dbReference type="NCBIfam" id="TIGR01081">
    <property type="entry name" value="mpl"/>
    <property type="match status" value="1"/>
</dbReference>
<dbReference type="PANTHER" id="PTHR43445:SF5">
    <property type="entry name" value="UDP-N-ACETYLMURAMATE--L-ALANYL-GAMMA-D-GLUTAMYL-MESO-2,6-DIAMINOHEPTANDIOATE LIGASE"/>
    <property type="match status" value="1"/>
</dbReference>
<dbReference type="Pfam" id="PF02875">
    <property type="entry name" value="Mur_ligase_C"/>
    <property type="match status" value="1"/>
</dbReference>
<evidence type="ECO:0000259" key="10">
    <source>
        <dbReference type="Pfam" id="PF01225"/>
    </source>
</evidence>
<accession>A0A4R6P445</accession>
<feature type="domain" description="Mur ligase N-terminal catalytic" evidence="10">
    <location>
        <begin position="32"/>
        <end position="127"/>
    </location>
</feature>
<sequence>MIPYFCAKILLCVADNDTLWSSLRININTIMHIHIVGICGTFMGGIAAIAKQLGHQVSGSDANVYPPMSTQLESLGITLMAGYNQNNLVPQPDLVIVGNALSRGNPEVEKVLRDRMRYISGAQWLHDEVLRNHWVLAVSGTHGKTTTASMLAWILESAGYNPGFMIGGVPENFGISARVTDSQFFVIEADEYDTAFFDKRSKFVHYSPDTLIINNLEFDHADIFDDLSAIQRQFAHLLRIVPDTGQVIVPANDAVIEQVIEQGCWSETVTVGNGGDWQVNIGNGDASQFTLASRDKTTTADVNWQLIGEHNAHNAAMAMLAARHVGVDASLSATALARFKSPKRRMELLADVDGIRVYDDFAHHPTAVKTTLTAAKSHHSGRVIAVLEPRSNTMKLGVHANQLADALSLADQQFVLQPDNISWNLTEHLPGATIAATVDELVAAVIANVEAEDAIVIMSNGSFGGLHHKLIDALSERNPDDR</sequence>
<keyword evidence="2 9" id="KW-0132">Cell division</keyword>
<comment type="function">
    <text evidence="9">Reutilizes the intact tripeptide L-alanyl-gamma-D-glutamyl-meso-diaminopimelate by linking it to UDP-N-acetylmuramate.</text>
</comment>
<dbReference type="InterPro" id="IPR005757">
    <property type="entry name" value="Mpl"/>
</dbReference>
<evidence type="ECO:0000256" key="1">
    <source>
        <dbReference type="ARBA" id="ARBA00022598"/>
    </source>
</evidence>
<evidence type="ECO:0000256" key="2">
    <source>
        <dbReference type="ARBA" id="ARBA00022618"/>
    </source>
</evidence>
<dbReference type="GO" id="GO:0005524">
    <property type="term" value="F:ATP binding"/>
    <property type="evidence" value="ECO:0007669"/>
    <property type="project" value="UniProtKB-UniRule"/>
</dbReference>
<dbReference type="SUPFAM" id="SSF51984">
    <property type="entry name" value="MurCD N-terminal domain"/>
    <property type="match status" value="1"/>
</dbReference>
<feature type="domain" description="Mur ligase central" evidence="12">
    <location>
        <begin position="138"/>
        <end position="322"/>
    </location>
</feature>
<keyword evidence="8 9" id="KW-0961">Cell wall biogenesis/degradation</keyword>
<dbReference type="Pfam" id="PF08245">
    <property type="entry name" value="Mur_ligase_M"/>
    <property type="match status" value="1"/>
</dbReference>
<reference evidence="13 14" key="1">
    <citation type="submission" date="2019-03" db="EMBL/GenBank/DDBJ databases">
        <title>Freshwater and sediment microbial communities from various areas in North America, analyzing microbe dynamics in response to fracking.</title>
        <authorList>
            <person name="Lamendella R."/>
        </authorList>
    </citation>
    <scope>NUCLEOTIDE SEQUENCE [LARGE SCALE GENOMIC DNA]</scope>
    <source>
        <strain evidence="13 14">18_TX</strain>
    </source>
</reference>
<evidence type="ECO:0000256" key="3">
    <source>
        <dbReference type="ARBA" id="ARBA00022741"/>
    </source>
</evidence>
<comment type="pathway">
    <text evidence="9">Cell wall biogenesis; peptidoglycan recycling.</text>
</comment>
<dbReference type="SUPFAM" id="SSF53623">
    <property type="entry name" value="MurD-like peptide ligases, catalytic domain"/>
    <property type="match status" value="1"/>
</dbReference>
<comment type="catalytic activity">
    <reaction evidence="9">
        <text>UDP-N-acetyl-alpha-D-muramate + L-alanyl-gamma-D-glutamyl-meso-2,6-diaminopimelate + ATP = UDP-N-acetyl-alpha-D-muramoyl-L-alanyl-gamma-D-glutamyl-meso-2,6-diaminopimelate + ADP + phosphate + H(+)</text>
        <dbReference type="Rhea" id="RHEA:29563"/>
        <dbReference type="ChEBI" id="CHEBI:15378"/>
        <dbReference type="ChEBI" id="CHEBI:30616"/>
        <dbReference type="ChEBI" id="CHEBI:43474"/>
        <dbReference type="ChEBI" id="CHEBI:61401"/>
        <dbReference type="ChEBI" id="CHEBI:70757"/>
        <dbReference type="ChEBI" id="CHEBI:83905"/>
        <dbReference type="ChEBI" id="CHEBI:456216"/>
        <dbReference type="EC" id="6.3.2.45"/>
    </reaction>
</comment>
<dbReference type="Gene3D" id="3.40.50.720">
    <property type="entry name" value="NAD(P)-binding Rossmann-like Domain"/>
    <property type="match status" value="1"/>
</dbReference>
<dbReference type="Gene3D" id="3.40.1190.10">
    <property type="entry name" value="Mur-like, catalytic domain"/>
    <property type="match status" value="1"/>
</dbReference>
<keyword evidence="1 9" id="KW-0436">Ligase</keyword>
<evidence type="ECO:0000256" key="7">
    <source>
        <dbReference type="ARBA" id="ARBA00023306"/>
    </source>
</evidence>
<name>A0A4R6P445_9GAMM</name>
<dbReference type="Gene3D" id="3.90.190.20">
    <property type="entry name" value="Mur ligase, C-terminal domain"/>
    <property type="match status" value="1"/>
</dbReference>
<evidence type="ECO:0000256" key="6">
    <source>
        <dbReference type="ARBA" id="ARBA00022984"/>
    </source>
</evidence>
<dbReference type="AlphaFoldDB" id="A0A4R6P445"/>
<dbReference type="GO" id="GO:0009252">
    <property type="term" value="P:peptidoglycan biosynthetic process"/>
    <property type="evidence" value="ECO:0007669"/>
    <property type="project" value="UniProtKB-UniRule"/>
</dbReference>
<dbReference type="EMBL" id="SNXI01000009">
    <property type="protein sequence ID" value="TDP32584.1"/>
    <property type="molecule type" value="Genomic_DNA"/>
</dbReference>
<dbReference type="InterPro" id="IPR004101">
    <property type="entry name" value="Mur_ligase_C"/>
</dbReference>
<dbReference type="UniPathway" id="UPA00544"/>
<comment type="similarity">
    <text evidence="9">Belongs to the MurCDEF family. Mpl subfamily.</text>
</comment>
<dbReference type="InterPro" id="IPR050061">
    <property type="entry name" value="MurCDEF_pg_biosynth"/>
</dbReference>
<keyword evidence="5 9" id="KW-0133">Cell shape</keyword>
<feature type="domain" description="Mur ligase C-terminal" evidence="11">
    <location>
        <begin position="344"/>
        <end position="461"/>
    </location>
</feature>
<comment type="caution">
    <text evidence="13">The sequence shown here is derived from an EMBL/GenBank/DDBJ whole genome shotgun (WGS) entry which is preliminary data.</text>
</comment>
<dbReference type="InterPro" id="IPR036615">
    <property type="entry name" value="Mur_ligase_C_dom_sf"/>
</dbReference>
<keyword evidence="4 9" id="KW-0067">ATP-binding</keyword>
<protein>
    <recommendedName>
        <fullName evidence="9">UDP-N-acetylmuramate--L-alanyl-gamma-D-glutamyl-meso-2,6-diaminoheptandioate ligase</fullName>
        <ecNumber evidence="9">6.3.2.45</ecNumber>
    </recommendedName>
    <alternativeName>
        <fullName evidence="9">Murein peptide ligase</fullName>
    </alternativeName>
    <alternativeName>
        <fullName evidence="9">UDP-N-acetylmuramate:L-alanyl-gamma-D-glutamyl-meso-diaminopimelate ligase</fullName>
    </alternativeName>
</protein>
<dbReference type="GO" id="GO:0051301">
    <property type="term" value="P:cell division"/>
    <property type="evidence" value="ECO:0007669"/>
    <property type="project" value="UniProtKB-KW"/>
</dbReference>
<dbReference type="InterPro" id="IPR000713">
    <property type="entry name" value="Mur_ligase_N"/>
</dbReference>
<evidence type="ECO:0000313" key="13">
    <source>
        <dbReference type="EMBL" id="TDP32584.1"/>
    </source>
</evidence>
<keyword evidence="6 9" id="KW-0573">Peptidoglycan synthesis</keyword>
<feature type="binding site" evidence="9">
    <location>
        <begin position="140"/>
        <end position="146"/>
    </location>
    <ligand>
        <name>ATP</name>
        <dbReference type="ChEBI" id="CHEBI:30616"/>
    </ligand>
</feature>
<keyword evidence="3 9" id="KW-0547">Nucleotide-binding</keyword>
<evidence type="ECO:0000256" key="8">
    <source>
        <dbReference type="ARBA" id="ARBA00023316"/>
    </source>
</evidence>
<keyword evidence="14" id="KW-1185">Reference proteome</keyword>
<dbReference type="PANTHER" id="PTHR43445">
    <property type="entry name" value="UDP-N-ACETYLMURAMATE--L-ALANINE LIGASE-RELATED"/>
    <property type="match status" value="1"/>
</dbReference>
<gene>
    <name evidence="9" type="primary">mpl</name>
    <name evidence="13" type="ORF">DEU29_10913</name>
</gene>
<evidence type="ECO:0000256" key="5">
    <source>
        <dbReference type="ARBA" id="ARBA00022960"/>
    </source>
</evidence>
<dbReference type="GO" id="GO:0106418">
    <property type="term" value="F:UDP-N-acetylmuramate-L-alanyl-gamma-D-glutamyl-meso-2,6-diaminoheptanedioate ligase activity"/>
    <property type="evidence" value="ECO:0007669"/>
    <property type="project" value="UniProtKB-EC"/>
</dbReference>